<sequence>MKIKECHKAFEKHFLGLRIQKNEFPKTVKESVGPFDDLPFIWKEFERNNYTTAMIEDDPWFTLFNYLASGFKKQPTNWYTRPYWVHIYNENKDKRPVTHNDFNRAQNVDSVYASFISEMKQEINDRRVEERMPLFAIHLPHKLLQFQPHLRKYLKLNKNRLTTWLDAHKVLQDIANFNFSVISESDGGELKRAYSFIREKVPLERDCESALIPENYCVCDEQREIAVNQSFVEDAAMSLVTHVNKLLSSHMIICVQMLNLFSKMRMKHSFYAIINLLNGTSKSSSFCSLPLHFKPFDKEIEPFIVKMDDFIDCPPMFSNYTNLTFVDNFGVLRINKANRSVDCFYQQLSRSVDSDDTVVYDNQKHLPDTLDLKDLRMEFVSVKCFVRKKLVYENAHFYPSLIEETNETSYANPSVIILVLESTSRLNYLRFMPKTRHEFESLENVYYLKGFHKVGLNSYPNMVPFLTGLHSNGSEFPEEFFESGRYFDYLPFIWDEFKQSNYTTAFIEESDHYTLFNYLENGFIRQPTDWYPRPYWMHVQQKVEDSLCFKGHCIVDIFLDQIKVFVRKAQNIPKFVFAFLVLIDAIHEDFNTAQLIDSHYANFFNEMKVEFNRSIVILMGDHGSRVGPQMETYMGKVESSMPLFAIHMPQSLIDKHPHIHKYLTMNSERLITFYDAHKVLYDVAKGDETRLKS</sequence>
<dbReference type="Proteomes" id="UP000288716">
    <property type="component" value="Unassembled WGS sequence"/>
</dbReference>
<dbReference type="EMBL" id="NCKV01001046">
    <property type="protein sequence ID" value="RWS29153.1"/>
    <property type="molecule type" value="Genomic_DNA"/>
</dbReference>
<dbReference type="PANTHER" id="PTHR10974">
    <property type="entry name" value="FI08016P-RELATED"/>
    <property type="match status" value="1"/>
</dbReference>
<dbReference type="CDD" id="cd16021">
    <property type="entry name" value="ALP_like"/>
    <property type="match status" value="1"/>
</dbReference>
<dbReference type="Pfam" id="PF02995">
    <property type="entry name" value="DUF229"/>
    <property type="match status" value="3"/>
</dbReference>
<dbReference type="SUPFAM" id="SSF53649">
    <property type="entry name" value="Alkaline phosphatase-like"/>
    <property type="match status" value="1"/>
</dbReference>
<name>A0A443SNU0_9ACAR</name>
<dbReference type="VEuPathDB" id="VectorBase:LDEU002888"/>
<protein>
    <submittedName>
        <fullName evidence="1">Uncharacterized protein</fullName>
    </submittedName>
</protein>
<proteinExistence type="predicted"/>
<accession>A0A443SNU0</accession>
<keyword evidence="2" id="KW-1185">Reference proteome</keyword>
<dbReference type="GO" id="GO:0005615">
    <property type="term" value="C:extracellular space"/>
    <property type="evidence" value="ECO:0007669"/>
    <property type="project" value="TreeGrafter"/>
</dbReference>
<reference evidence="1 2" key="1">
    <citation type="journal article" date="2018" name="Gigascience">
        <title>Genomes of trombidid mites reveal novel predicted allergens and laterally-transferred genes associated with secondary metabolism.</title>
        <authorList>
            <person name="Dong X."/>
            <person name="Chaisiri K."/>
            <person name="Xia D."/>
            <person name="Armstrong S.D."/>
            <person name="Fang Y."/>
            <person name="Donnelly M.J."/>
            <person name="Kadowaki T."/>
            <person name="McGarry J.W."/>
            <person name="Darby A.C."/>
            <person name="Makepeace B.L."/>
        </authorList>
    </citation>
    <scope>NUCLEOTIDE SEQUENCE [LARGE SCALE GENOMIC DNA]</scope>
    <source>
        <strain evidence="1">UoL-UT</strain>
    </source>
</reference>
<dbReference type="InterPro" id="IPR017850">
    <property type="entry name" value="Alkaline_phosphatase_core_sf"/>
</dbReference>
<organism evidence="1 2">
    <name type="scientific">Leptotrombidium deliense</name>
    <dbReference type="NCBI Taxonomy" id="299467"/>
    <lineage>
        <taxon>Eukaryota</taxon>
        <taxon>Metazoa</taxon>
        <taxon>Ecdysozoa</taxon>
        <taxon>Arthropoda</taxon>
        <taxon>Chelicerata</taxon>
        <taxon>Arachnida</taxon>
        <taxon>Acari</taxon>
        <taxon>Acariformes</taxon>
        <taxon>Trombidiformes</taxon>
        <taxon>Prostigmata</taxon>
        <taxon>Anystina</taxon>
        <taxon>Parasitengona</taxon>
        <taxon>Trombiculoidea</taxon>
        <taxon>Trombiculidae</taxon>
        <taxon>Leptotrombidium</taxon>
    </lineage>
</organism>
<dbReference type="AlphaFoldDB" id="A0A443SNU0"/>
<dbReference type="OrthoDB" id="6412187at2759"/>
<dbReference type="Gene3D" id="3.40.720.10">
    <property type="entry name" value="Alkaline Phosphatase, subunit A"/>
    <property type="match status" value="1"/>
</dbReference>
<evidence type="ECO:0000313" key="2">
    <source>
        <dbReference type="Proteomes" id="UP000288716"/>
    </source>
</evidence>
<dbReference type="PANTHER" id="PTHR10974:SF6">
    <property type="entry name" value="PROTEIN CBG19234"/>
    <property type="match status" value="1"/>
</dbReference>
<gene>
    <name evidence="1" type="ORF">B4U80_10267</name>
</gene>
<dbReference type="FunFam" id="3.40.720.10:FF:000017">
    <property type="entry name" value="Predicted protein"/>
    <property type="match status" value="1"/>
</dbReference>
<evidence type="ECO:0000313" key="1">
    <source>
        <dbReference type="EMBL" id="RWS29153.1"/>
    </source>
</evidence>
<dbReference type="InterPro" id="IPR004245">
    <property type="entry name" value="DUF229"/>
</dbReference>
<dbReference type="STRING" id="299467.A0A443SNU0"/>
<comment type="caution">
    <text evidence="1">The sequence shown here is derived from an EMBL/GenBank/DDBJ whole genome shotgun (WGS) entry which is preliminary data.</text>
</comment>